<dbReference type="Gramene" id="ORUFI01G00530.1">
    <property type="protein sequence ID" value="ORUFI01G00530.1"/>
    <property type="gene ID" value="ORUFI01G00530"/>
</dbReference>
<accession>A0A0E0MQD8</accession>
<sequence>MDGKTKKGTETDTWSRKKQQSSSRMRGGHGWQHGDPDAVQHCRQHDTHDHDNCWLLLRVTPSVKTSKKKQISLAWQLAVL</sequence>
<keyword evidence="3" id="KW-1185">Reference proteome</keyword>
<proteinExistence type="predicted"/>
<reference evidence="3" key="1">
    <citation type="submission" date="2013-06" db="EMBL/GenBank/DDBJ databases">
        <authorList>
            <person name="Zhao Q."/>
        </authorList>
    </citation>
    <scope>NUCLEOTIDE SEQUENCE</scope>
    <source>
        <strain evidence="3">cv. W1943</strain>
    </source>
</reference>
<evidence type="ECO:0000313" key="3">
    <source>
        <dbReference type="Proteomes" id="UP000008022"/>
    </source>
</evidence>
<evidence type="ECO:0000256" key="1">
    <source>
        <dbReference type="SAM" id="MobiDB-lite"/>
    </source>
</evidence>
<dbReference type="Proteomes" id="UP000008022">
    <property type="component" value="Unassembled WGS sequence"/>
</dbReference>
<evidence type="ECO:0000313" key="2">
    <source>
        <dbReference type="EnsemblPlants" id="ORUFI01G00530.1"/>
    </source>
</evidence>
<feature type="compositionally biased region" description="Basic and acidic residues" evidence="1">
    <location>
        <begin position="1"/>
        <end position="15"/>
    </location>
</feature>
<dbReference type="AlphaFoldDB" id="A0A0E0MQD8"/>
<dbReference type="EnsemblPlants" id="ORUFI01G00530.1">
    <property type="protein sequence ID" value="ORUFI01G00530.1"/>
    <property type="gene ID" value="ORUFI01G00530"/>
</dbReference>
<feature type="region of interest" description="Disordered" evidence="1">
    <location>
        <begin position="1"/>
        <end position="44"/>
    </location>
</feature>
<feature type="compositionally biased region" description="Basic and acidic residues" evidence="1">
    <location>
        <begin position="32"/>
        <end position="44"/>
    </location>
</feature>
<name>A0A0E0MQD8_ORYRU</name>
<reference evidence="2" key="2">
    <citation type="submission" date="2015-06" db="UniProtKB">
        <authorList>
            <consortium name="EnsemblPlants"/>
        </authorList>
    </citation>
    <scope>IDENTIFICATION</scope>
</reference>
<dbReference type="HOGENOM" id="CLU_2593982_0_0_1"/>
<organism evidence="2 3">
    <name type="scientific">Oryza rufipogon</name>
    <name type="common">Brownbeard rice</name>
    <name type="synonym">Asian wild rice</name>
    <dbReference type="NCBI Taxonomy" id="4529"/>
    <lineage>
        <taxon>Eukaryota</taxon>
        <taxon>Viridiplantae</taxon>
        <taxon>Streptophyta</taxon>
        <taxon>Embryophyta</taxon>
        <taxon>Tracheophyta</taxon>
        <taxon>Spermatophyta</taxon>
        <taxon>Magnoliopsida</taxon>
        <taxon>Liliopsida</taxon>
        <taxon>Poales</taxon>
        <taxon>Poaceae</taxon>
        <taxon>BOP clade</taxon>
        <taxon>Oryzoideae</taxon>
        <taxon>Oryzeae</taxon>
        <taxon>Oryzinae</taxon>
        <taxon>Oryza</taxon>
    </lineage>
</organism>
<protein>
    <submittedName>
        <fullName evidence="2">Uncharacterized protein</fullName>
    </submittedName>
</protein>